<evidence type="ECO:0000259" key="4">
    <source>
        <dbReference type="Pfam" id="PF00535"/>
    </source>
</evidence>
<dbReference type="GO" id="GO:0016757">
    <property type="term" value="F:glycosyltransferase activity"/>
    <property type="evidence" value="ECO:0007669"/>
    <property type="project" value="UniProtKB-KW"/>
</dbReference>
<evidence type="ECO:0000313" key="6">
    <source>
        <dbReference type="Proteomes" id="UP000006860"/>
    </source>
</evidence>
<dbReference type="Proteomes" id="UP000006860">
    <property type="component" value="Chromosome"/>
</dbReference>
<reference evidence="6" key="1">
    <citation type="submission" date="2011-02" db="EMBL/GenBank/DDBJ databases">
        <title>The complete genome of Planctomyces brasiliensis DSM 5305.</title>
        <authorList>
            <person name="Lucas S."/>
            <person name="Copeland A."/>
            <person name="Lapidus A."/>
            <person name="Bruce D."/>
            <person name="Goodwin L."/>
            <person name="Pitluck S."/>
            <person name="Kyrpides N."/>
            <person name="Mavromatis K."/>
            <person name="Pagani I."/>
            <person name="Ivanova N."/>
            <person name="Ovchinnikova G."/>
            <person name="Lu M."/>
            <person name="Detter J.C."/>
            <person name="Han C."/>
            <person name="Land M."/>
            <person name="Hauser L."/>
            <person name="Markowitz V."/>
            <person name="Cheng J.-F."/>
            <person name="Hugenholtz P."/>
            <person name="Woyke T."/>
            <person name="Wu D."/>
            <person name="Tindall B."/>
            <person name="Pomrenke H.G."/>
            <person name="Brambilla E."/>
            <person name="Klenk H.-P."/>
            <person name="Eisen J.A."/>
        </authorList>
    </citation>
    <scope>NUCLEOTIDE SEQUENCE [LARGE SCALE GENOMIC DNA]</scope>
    <source>
        <strain evidence="6">ATCC 49424 / DSM 5305 / JCM 21570 / NBRC 103401 / IFAM 1448</strain>
    </source>
</reference>
<dbReference type="HOGENOM" id="CLU_1026201_0_0_0"/>
<dbReference type="Pfam" id="PF00535">
    <property type="entry name" value="Glycos_transf_2"/>
    <property type="match status" value="1"/>
</dbReference>
<sequence length="228" mass="26295">MRISVIIPQFGRWELTFDCLISLRRWHSSGLALEWIIVDDGSDEADVEALRRVLPDDVQLVEQAHRGVTAAWNSGWKQATGEVLVFLNNDVHTHAPWLPQIAAKLAERPFALIGADWLASRAEQGVDDAFFPAGQRQRLLSGWLLACRQEAAEQVGPFDERLQLYFSDTDWQLRWLHTFCEADSPLICPLNRNCLRHLAHATTRKLSNRSAQWKRDRKEFLNRWKNSQ</sequence>
<dbReference type="PANTHER" id="PTHR43179">
    <property type="entry name" value="RHAMNOSYLTRANSFERASE WBBL"/>
    <property type="match status" value="1"/>
</dbReference>
<dbReference type="InterPro" id="IPR029044">
    <property type="entry name" value="Nucleotide-diphossugar_trans"/>
</dbReference>
<dbReference type="Gene3D" id="3.90.550.10">
    <property type="entry name" value="Spore Coat Polysaccharide Biosynthesis Protein SpsA, Chain A"/>
    <property type="match status" value="1"/>
</dbReference>
<proteinExistence type="inferred from homology"/>
<evidence type="ECO:0000313" key="5">
    <source>
        <dbReference type="EMBL" id="ADY58720.1"/>
    </source>
</evidence>
<organism evidence="5 6">
    <name type="scientific">Rubinisphaera brasiliensis (strain ATCC 49424 / DSM 5305 / JCM 21570 / IAM 15109 / NBRC 103401 / IFAM 1448)</name>
    <name type="common">Planctomyces brasiliensis</name>
    <dbReference type="NCBI Taxonomy" id="756272"/>
    <lineage>
        <taxon>Bacteria</taxon>
        <taxon>Pseudomonadati</taxon>
        <taxon>Planctomycetota</taxon>
        <taxon>Planctomycetia</taxon>
        <taxon>Planctomycetales</taxon>
        <taxon>Planctomycetaceae</taxon>
        <taxon>Rubinisphaera</taxon>
    </lineage>
</organism>
<dbReference type="RefSeq" id="WP_013627453.1">
    <property type="nucleotide sequence ID" value="NC_015174.1"/>
</dbReference>
<dbReference type="STRING" id="756272.Plabr_1102"/>
<dbReference type="AlphaFoldDB" id="F0SKQ0"/>
<dbReference type="PANTHER" id="PTHR43179:SF12">
    <property type="entry name" value="GALACTOFURANOSYLTRANSFERASE GLFT2"/>
    <property type="match status" value="1"/>
</dbReference>
<dbReference type="InterPro" id="IPR001173">
    <property type="entry name" value="Glyco_trans_2-like"/>
</dbReference>
<dbReference type="eggNOG" id="COG1216">
    <property type="taxonomic scope" value="Bacteria"/>
</dbReference>
<comment type="similarity">
    <text evidence="1">Belongs to the glycosyltransferase 2 family.</text>
</comment>
<keyword evidence="6" id="KW-1185">Reference proteome</keyword>
<dbReference type="OrthoDB" id="212063at2"/>
<dbReference type="EMBL" id="CP002546">
    <property type="protein sequence ID" value="ADY58720.1"/>
    <property type="molecule type" value="Genomic_DNA"/>
</dbReference>
<name>F0SKQ0_RUBBR</name>
<dbReference type="KEGG" id="pbs:Plabr_1102"/>
<protein>
    <submittedName>
        <fullName evidence="5">Glycosyl transferase family 2</fullName>
    </submittedName>
</protein>
<evidence type="ECO:0000256" key="3">
    <source>
        <dbReference type="ARBA" id="ARBA00022679"/>
    </source>
</evidence>
<keyword evidence="3 5" id="KW-0808">Transferase</keyword>
<gene>
    <name evidence="5" type="ordered locus">Plabr_1102</name>
</gene>
<dbReference type="SUPFAM" id="SSF53448">
    <property type="entry name" value="Nucleotide-diphospho-sugar transferases"/>
    <property type="match status" value="1"/>
</dbReference>
<feature type="domain" description="Glycosyltransferase 2-like" evidence="4">
    <location>
        <begin position="4"/>
        <end position="118"/>
    </location>
</feature>
<accession>F0SKQ0</accession>
<keyword evidence="2" id="KW-0328">Glycosyltransferase</keyword>
<evidence type="ECO:0000256" key="1">
    <source>
        <dbReference type="ARBA" id="ARBA00006739"/>
    </source>
</evidence>
<evidence type="ECO:0000256" key="2">
    <source>
        <dbReference type="ARBA" id="ARBA00022676"/>
    </source>
</evidence>